<dbReference type="EMBL" id="QWLB01000008">
    <property type="protein sequence ID" value="RIH93195.1"/>
    <property type="molecule type" value="Genomic_DNA"/>
</dbReference>
<dbReference type="PANTHER" id="PTHR43744">
    <property type="entry name" value="ABC TRANSPORTER PERMEASE PROTEIN MG189-RELATED-RELATED"/>
    <property type="match status" value="1"/>
</dbReference>
<keyword evidence="2" id="KW-0813">Transport</keyword>
<evidence type="ECO:0000256" key="1">
    <source>
        <dbReference type="ARBA" id="ARBA00004651"/>
    </source>
</evidence>
<reference evidence="8 9" key="1">
    <citation type="submission" date="2018-08" db="EMBL/GenBank/DDBJ databases">
        <title>Meiothermus granaticius genome AF-68 sequencing project.</title>
        <authorList>
            <person name="Da Costa M.S."/>
            <person name="Albuquerque L."/>
            <person name="Raposo P."/>
            <person name="Froufe H.J.C."/>
            <person name="Barroso C.S."/>
            <person name="Egas C."/>
        </authorList>
    </citation>
    <scope>NUCLEOTIDE SEQUENCE [LARGE SCALE GENOMIC DNA]</scope>
    <source>
        <strain evidence="8 9">AF-68</strain>
    </source>
</reference>
<evidence type="ECO:0000256" key="5">
    <source>
        <dbReference type="ARBA" id="ARBA00022989"/>
    </source>
</evidence>
<accession>A0A399FBZ0</accession>
<keyword evidence="4 7" id="KW-0812">Transmembrane</keyword>
<evidence type="ECO:0000256" key="7">
    <source>
        <dbReference type="SAM" id="Phobius"/>
    </source>
</evidence>
<keyword evidence="3" id="KW-1003">Cell membrane</keyword>
<dbReference type="Proteomes" id="UP000266178">
    <property type="component" value="Unassembled WGS sequence"/>
</dbReference>
<evidence type="ECO:0000256" key="4">
    <source>
        <dbReference type="ARBA" id="ARBA00022692"/>
    </source>
</evidence>
<gene>
    <name evidence="8" type="primary">lacG_1</name>
    <name evidence="8" type="ORF">Mgrana_00822</name>
</gene>
<name>A0A399FBZ0_9DEIN</name>
<dbReference type="InterPro" id="IPR035906">
    <property type="entry name" value="MetI-like_sf"/>
</dbReference>
<evidence type="ECO:0000256" key="6">
    <source>
        <dbReference type="ARBA" id="ARBA00023136"/>
    </source>
</evidence>
<comment type="subcellular location">
    <subcellularLocation>
        <location evidence="1">Cell membrane</location>
        <topology evidence="1">Multi-pass membrane protein</topology>
    </subcellularLocation>
</comment>
<keyword evidence="6 7" id="KW-0472">Membrane</keyword>
<dbReference type="GO" id="GO:0005886">
    <property type="term" value="C:plasma membrane"/>
    <property type="evidence" value="ECO:0007669"/>
    <property type="project" value="UniProtKB-SubCell"/>
</dbReference>
<sequence>MLKKLWVVAALAFSLPSLTALGIFTLVGIWNTYFWPSLALITNQDLYPLSVAVLTLKGQFNYDPFNVAAGAMVMMLPILLVFLLAQRFFMRGLEGAVKG</sequence>
<evidence type="ECO:0000256" key="2">
    <source>
        <dbReference type="ARBA" id="ARBA00022448"/>
    </source>
</evidence>
<dbReference type="AlphaFoldDB" id="A0A399FBZ0"/>
<protein>
    <submittedName>
        <fullName evidence="8">Lactose transport system permease protein LacG</fullName>
    </submittedName>
</protein>
<keyword evidence="5 7" id="KW-1133">Transmembrane helix</keyword>
<dbReference type="Gene3D" id="1.10.3720.10">
    <property type="entry name" value="MetI-like"/>
    <property type="match status" value="1"/>
</dbReference>
<evidence type="ECO:0000256" key="3">
    <source>
        <dbReference type="ARBA" id="ARBA00022475"/>
    </source>
</evidence>
<dbReference type="PANTHER" id="PTHR43744:SF8">
    <property type="entry name" value="SN-GLYCEROL-3-PHOSPHATE TRANSPORT SYSTEM PERMEASE PROTEIN UGPE"/>
    <property type="match status" value="1"/>
</dbReference>
<organism evidence="8 9">
    <name type="scientific">Meiothermus granaticius NBRC 107808</name>
    <dbReference type="NCBI Taxonomy" id="1227551"/>
    <lineage>
        <taxon>Bacteria</taxon>
        <taxon>Thermotogati</taxon>
        <taxon>Deinococcota</taxon>
        <taxon>Deinococci</taxon>
        <taxon>Thermales</taxon>
        <taxon>Thermaceae</taxon>
        <taxon>Meiothermus</taxon>
    </lineage>
</organism>
<dbReference type="RefSeq" id="WP_240631240.1">
    <property type="nucleotide sequence ID" value="NZ_BJXM01000005.1"/>
</dbReference>
<proteinExistence type="predicted"/>
<keyword evidence="9" id="KW-1185">Reference proteome</keyword>
<evidence type="ECO:0000313" key="9">
    <source>
        <dbReference type="Proteomes" id="UP000266178"/>
    </source>
</evidence>
<evidence type="ECO:0000313" key="8">
    <source>
        <dbReference type="EMBL" id="RIH93195.1"/>
    </source>
</evidence>
<comment type="caution">
    <text evidence="8">The sequence shown here is derived from an EMBL/GenBank/DDBJ whole genome shotgun (WGS) entry which is preliminary data.</text>
</comment>
<feature type="transmembrane region" description="Helical" evidence="7">
    <location>
        <begin position="65"/>
        <end position="85"/>
    </location>
</feature>
<dbReference type="SUPFAM" id="SSF161098">
    <property type="entry name" value="MetI-like"/>
    <property type="match status" value="1"/>
</dbReference>